<feature type="domain" description="Polycomb protein VEFS-Box" evidence="7">
    <location>
        <begin position="288"/>
        <end position="386"/>
    </location>
</feature>
<dbReference type="CDD" id="cd21553">
    <property type="entry name" value="VEFS-box_EMF2-like"/>
    <property type="match status" value="1"/>
</dbReference>
<accession>A0A2P2MKG4</accession>
<dbReference type="CDD" id="cd21749">
    <property type="entry name" value="ZnB-Zn_EMF2-like"/>
    <property type="match status" value="1"/>
</dbReference>
<dbReference type="InterPro" id="IPR019135">
    <property type="entry name" value="Polycomb_protein_VEFS-Box"/>
</dbReference>
<evidence type="ECO:0000313" key="10">
    <source>
        <dbReference type="EMBL" id="MBX30677.1"/>
    </source>
</evidence>
<dbReference type="EMBL" id="GGEC01050193">
    <property type="protein sequence ID" value="MBX30677.1"/>
    <property type="molecule type" value="Transcribed_RNA"/>
</dbReference>
<dbReference type="Pfam" id="PF23320">
    <property type="entry name" value="Zn_SUZ12"/>
    <property type="match status" value="1"/>
</dbReference>
<reference evidence="10" key="1">
    <citation type="submission" date="2018-02" db="EMBL/GenBank/DDBJ databases">
        <title>Rhizophora mucronata_Transcriptome.</title>
        <authorList>
            <person name="Meera S.P."/>
            <person name="Sreeshan A."/>
            <person name="Augustine A."/>
        </authorList>
    </citation>
    <scope>NUCLEOTIDE SEQUENCE</scope>
    <source>
        <tissue evidence="10">Leaf</tissue>
    </source>
</reference>
<keyword evidence="6" id="KW-0804">Transcription</keyword>
<keyword evidence="4" id="KW-0862">Zinc</keyword>
<evidence type="ECO:0000259" key="8">
    <source>
        <dbReference type="Pfam" id="PF23320"/>
    </source>
</evidence>
<organism evidence="10">
    <name type="scientific">Rhizophora mucronata</name>
    <name type="common">Asiatic mangrove</name>
    <dbReference type="NCBI Taxonomy" id="61149"/>
    <lineage>
        <taxon>Eukaryota</taxon>
        <taxon>Viridiplantae</taxon>
        <taxon>Streptophyta</taxon>
        <taxon>Embryophyta</taxon>
        <taxon>Tracheophyta</taxon>
        <taxon>Spermatophyta</taxon>
        <taxon>Magnoliopsida</taxon>
        <taxon>eudicotyledons</taxon>
        <taxon>Gunneridae</taxon>
        <taxon>Pentapetalae</taxon>
        <taxon>rosids</taxon>
        <taxon>fabids</taxon>
        <taxon>Malpighiales</taxon>
        <taxon>Rhizophoraceae</taxon>
        <taxon>Rhizophora</taxon>
    </lineage>
</organism>
<dbReference type="PANTHER" id="PTHR22597:SF22">
    <property type="entry name" value="POLYCOMB GROUP PROTEIN EMBRYONIC FLOWER 2-RELATED"/>
    <property type="match status" value="1"/>
</dbReference>
<dbReference type="GO" id="GO:0005634">
    <property type="term" value="C:nucleus"/>
    <property type="evidence" value="ECO:0007669"/>
    <property type="project" value="TreeGrafter"/>
</dbReference>
<sequence length="387" mass="44534">MAVMCNLVLQDLLHCICNNIYLTTHSDFLFQLSSLTEDRCVSIQIPHRPEAANSSQQVHVNISAEEVGARERSPYHSFPRNDISSSSLSHIIRLRAGNVIFNYRYYNNRLHKTEVTEDFSCPFCLVKCTSFKGLRYHLPSSHDFFNFEFWVTEDFQAVNISVKTDVWRSEIVAEGVDPKQQTFFFCSKKPRRKRPKSLFQNSKHVHPLVLESNLRVGTCELVDKSDECAEQLPYSLDVVGVSGSMPQVYAPECVQSVAGNSLLTPPAVLQFAKTRKLSIERSELRNRTLLHKRQFFHSHRAQPMAIEQVLSDRDSEDEVDDDVADLEDRRLLDDFVDVTKDETKIMHLWNSFVRKQRVLADGHIPWACEAFSRLHGHVLVRAPSLIW</sequence>
<dbReference type="InterPro" id="IPR056068">
    <property type="entry name" value="EMF2-like_DUF7651"/>
</dbReference>
<proteinExistence type="inferred from homology"/>
<keyword evidence="3" id="KW-0863">Zinc-finger</keyword>
<keyword evidence="5" id="KW-0805">Transcription regulation</keyword>
<protein>
    <submittedName>
        <fullName evidence="10">Uncharacterized protein</fullName>
    </submittedName>
</protein>
<feature type="domain" description="Polycomb protein SUZ12-like zinc finger" evidence="8">
    <location>
        <begin position="97"/>
        <end position="165"/>
    </location>
</feature>
<comment type="similarity">
    <text evidence="1">Belongs to the VEFS (VRN2-EMF2-FIS2-SU(Z)12) family.</text>
</comment>
<dbReference type="Pfam" id="PF09733">
    <property type="entry name" value="VEFS-Box"/>
    <property type="match status" value="1"/>
</dbReference>
<evidence type="ECO:0000256" key="4">
    <source>
        <dbReference type="ARBA" id="ARBA00022833"/>
    </source>
</evidence>
<keyword evidence="2" id="KW-0479">Metal-binding</keyword>
<evidence type="ECO:0000256" key="2">
    <source>
        <dbReference type="ARBA" id="ARBA00022723"/>
    </source>
</evidence>
<name>A0A2P2MKG4_RHIMU</name>
<feature type="domain" description="DUF7651" evidence="9">
    <location>
        <begin position="30"/>
        <end position="70"/>
    </location>
</feature>
<evidence type="ECO:0000259" key="9">
    <source>
        <dbReference type="Pfam" id="PF24663"/>
    </source>
</evidence>
<dbReference type="InterPro" id="IPR057540">
    <property type="entry name" value="Znf_SUZ12"/>
</dbReference>
<evidence type="ECO:0000259" key="7">
    <source>
        <dbReference type="Pfam" id="PF09733"/>
    </source>
</evidence>
<evidence type="ECO:0000256" key="1">
    <source>
        <dbReference type="ARBA" id="ARBA00007416"/>
    </source>
</evidence>
<evidence type="ECO:0000256" key="6">
    <source>
        <dbReference type="ARBA" id="ARBA00023163"/>
    </source>
</evidence>
<dbReference type="Pfam" id="PF24663">
    <property type="entry name" value="DUF7651"/>
    <property type="match status" value="1"/>
</dbReference>
<dbReference type="PANTHER" id="PTHR22597">
    <property type="entry name" value="POLYCOMB GROUP PROTEIN"/>
    <property type="match status" value="1"/>
</dbReference>
<dbReference type="AlphaFoldDB" id="A0A2P2MKG4"/>
<evidence type="ECO:0000256" key="3">
    <source>
        <dbReference type="ARBA" id="ARBA00022771"/>
    </source>
</evidence>
<dbReference type="GO" id="GO:0008270">
    <property type="term" value="F:zinc ion binding"/>
    <property type="evidence" value="ECO:0007669"/>
    <property type="project" value="UniProtKB-KW"/>
</dbReference>
<dbReference type="GO" id="GO:0031490">
    <property type="term" value="F:chromatin DNA binding"/>
    <property type="evidence" value="ECO:0007669"/>
    <property type="project" value="TreeGrafter"/>
</dbReference>
<evidence type="ECO:0000256" key="5">
    <source>
        <dbReference type="ARBA" id="ARBA00023015"/>
    </source>
</evidence>